<protein>
    <submittedName>
        <fullName evidence="1">Uncharacterized protein</fullName>
    </submittedName>
</protein>
<gene>
    <name evidence="1" type="ORF">AOQ72_21200</name>
</gene>
<sequence length="89" mass="10312">MALTARELIEIERMLAADSADMEPFVELRRRFPQLAWVRCDASDLSDQPFRQFSRFDLHLLDRSDYCVQITADPTRAAGIVLAKRKVEQ</sequence>
<dbReference type="Proteomes" id="UP000051380">
    <property type="component" value="Unassembled WGS sequence"/>
</dbReference>
<evidence type="ECO:0000313" key="1">
    <source>
        <dbReference type="EMBL" id="KRP93798.1"/>
    </source>
</evidence>
<dbReference type="RefSeq" id="WP_057027948.1">
    <property type="nucleotide sequence ID" value="NZ_LJYF01000029.1"/>
</dbReference>
<evidence type="ECO:0000313" key="2">
    <source>
        <dbReference type="Proteomes" id="UP000051380"/>
    </source>
</evidence>
<dbReference type="EMBL" id="LJYF01000029">
    <property type="protein sequence ID" value="KRP93798.1"/>
    <property type="molecule type" value="Genomic_DNA"/>
</dbReference>
<accession>A0A0R3C826</accession>
<proteinExistence type="predicted"/>
<dbReference type="AlphaFoldDB" id="A0A0R3C826"/>
<dbReference type="OrthoDB" id="7960540at2"/>
<reference evidence="1 2" key="1">
    <citation type="submission" date="2015-09" db="EMBL/GenBank/DDBJ databases">
        <title>Draft Genome Sequence of the Strain BR 3267 (Bradyrhizobium yuanmingense) recommended as inoculant for cowpea in Brazil.</title>
        <authorList>
            <person name="Simoes-Araujo J.L."/>
            <person name="Zilli J.E."/>
        </authorList>
    </citation>
    <scope>NUCLEOTIDE SEQUENCE [LARGE SCALE GENOMIC DNA]</scope>
    <source>
        <strain evidence="1 2">BR3267</strain>
    </source>
</reference>
<comment type="caution">
    <text evidence="1">The sequence shown here is derived from an EMBL/GenBank/DDBJ whole genome shotgun (WGS) entry which is preliminary data.</text>
</comment>
<name>A0A0R3C826_9BRAD</name>
<organism evidence="1 2">
    <name type="scientific">Bradyrhizobium yuanmingense</name>
    <dbReference type="NCBI Taxonomy" id="108015"/>
    <lineage>
        <taxon>Bacteria</taxon>
        <taxon>Pseudomonadati</taxon>
        <taxon>Pseudomonadota</taxon>
        <taxon>Alphaproteobacteria</taxon>
        <taxon>Hyphomicrobiales</taxon>
        <taxon>Nitrobacteraceae</taxon>
        <taxon>Bradyrhizobium</taxon>
    </lineage>
</organism>